<organism evidence="2 3">
    <name type="scientific">Bartonella tribocorum (strain DSM 28219 / CCUG 45778 / CIP 105476 / IBS 506)</name>
    <dbReference type="NCBI Taxonomy" id="382640"/>
    <lineage>
        <taxon>Bacteria</taxon>
        <taxon>Pseudomonadati</taxon>
        <taxon>Pseudomonadota</taxon>
        <taxon>Alphaproteobacteria</taxon>
        <taxon>Hyphomicrobiales</taxon>
        <taxon>Bartonellaceae</taxon>
        <taxon>Bartonella</taxon>
    </lineage>
</organism>
<name>A9IYB6_BART1</name>
<dbReference type="Proteomes" id="UP000001592">
    <property type="component" value="Chromosome"/>
</dbReference>
<protein>
    <recommendedName>
        <fullName evidence="4">Growth inhibitor PemK</fullName>
    </recommendedName>
</protein>
<gene>
    <name evidence="2" type="ordered locus">BT_2310</name>
</gene>
<evidence type="ECO:0000256" key="1">
    <source>
        <dbReference type="SAM" id="MobiDB-lite"/>
    </source>
</evidence>
<dbReference type="SUPFAM" id="SSF50118">
    <property type="entry name" value="Cell growth inhibitor/plasmid maintenance toxic component"/>
    <property type="match status" value="1"/>
</dbReference>
<dbReference type="InterPro" id="IPR003477">
    <property type="entry name" value="PemK-like"/>
</dbReference>
<accession>A9IYB6</accession>
<evidence type="ECO:0008006" key="4">
    <source>
        <dbReference type="Google" id="ProtNLM"/>
    </source>
</evidence>
<dbReference type="HOGENOM" id="CLU_130277_0_0_5"/>
<feature type="region of interest" description="Disordered" evidence="1">
    <location>
        <begin position="1"/>
        <end position="21"/>
    </location>
</feature>
<dbReference type="GO" id="GO:0003677">
    <property type="term" value="F:DNA binding"/>
    <property type="evidence" value="ECO:0007669"/>
    <property type="project" value="InterPro"/>
</dbReference>
<proteinExistence type="predicted"/>
<keyword evidence="3" id="KW-1185">Reference proteome</keyword>
<dbReference type="Pfam" id="PF02452">
    <property type="entry name" value="PemK_toxin"/>
    <property type="match status" value="1"/>
</dbReference>
<dbReference type="Gene3D" id="2.30.30.110">
    <property type="match status" value="1"/>
</dbReference>
<evidence type="ECO:0000313" key="3">
    <source>
        <dbReference type="Proteomes" id="UP000001592"/>
    </source>
</evidence>
<evidence type="ECO:0000313" key="2">
    <source>
        <dbReference type="EMBL" id="CAK02332.1"/>
    </source>
</evidence>
<reference evidence="2 3" key="1">
    <citation type="journal article" date="2007" name="Nat. Genet.">
        <title>Genomic analysis of Bartonella identifies type IV secretion systems as host adaptability factors.</title>
        <authorList>
            <person name="Saenz H.L."/>
            <person name="Engel P."/>
            <person name="Stoeckli M.C."/>
            <person name="Lanz C."/>
            <person name="Raddatz G."/>
            <person name="Vayssier-Taussat M."/>
            <person name="Birtles R."/>
            <person name="Schuster S.C."/>
            <person name="Dehio C."/>
        </authorList>
    </citation>
    <scope>NUCLEOTIDE SEQUENCE [LARGE SCALE GENOMIC DNA]</scope>
    <source>
        <strain evidence="3">DSM 28219 / CCUG 45778 / CIP 105476 / IBS 506</strain>
    </source>
</reference>
<dbReference type="eggNOG" id="COG3692">
    <property type="taxonomic scope" value="Bacteria"/>
</dbReference>
<dbReference type="KEGG" id="btr:BT_2310"/>
<dbReference type="InterPro" id="IPR011067">
    <property type="entry name" value="Plasmid_toxin/cell-grow_inhib"/>
</dbReference>
<sequence length="183" mass="21169">MRGPINIEWSTMPEDKNTPPPSLTPLDICHLEAPPTVMEHDHAAWREHEKFRDLNAPYTKPPHIKPRLKSAPRIRQVFWCDFPHDSILPEFWKKRPVLVLSKNAKLYGNVTVLPFSTKSQPNNPAAYALQSPIERKKAWIICNYVTTVSVSRLSCSRSIPRLSEEEFHKVVALMLKHLPRLQH</sequence>
<dbReference type="EMBL" id="AM260525">
    <property type="protein sequence ID" value="CAK02332.1"/>
    <property type="molecule type" value="Genomic_DNA"/>
</dbReference>
<dbReference type="AlphaFoldDB" id="A9IYB6"/>